<proteinExistence type="predicted"/>
<name>A0A5J4SU54_9ZZZZ</name>
<accession>A0A5J4SU54</accession>
<reference evidence="1" key="1">
    <citation type="submission" date="2019-03" db="EMBL/GenBank/DDBJ databases">
        <title>Single cell metagenomics reveals metabolic interactions within the superorganism composed of flagellate Streblomastix strix and complex community of Bacteroidetes bacteria on its surface.</title>
        <authorList>
            <person name="Treitli S.C."/>
            <person name="Kolisko M."/>
            <person name="Husnik F."/>
            <person name="Keeling P."/>
            <person name="Hampl V."/>
        </authorList>
    </citation>
    <scope>NUCLEOTIDE SEQUENCE</scope>
    <source>
        <strain evidence="1">STM</strain>
    </source>
</reference>
<protein>
    <submittedName>
        <fullName evidence="1">Uncharacterized protein</fullName>
    </submittedName>
</protein>
<dbReference type="EMBL" id="SNRY01000056">
    <property type="protein sequence ID" value="KAA6349011.1"/>
    <property type="molecule type" value="Genomic_DNA"/>
</dbReference>
<comment type="caution">
    <text evidence="1">The sequence shown here is derived from an EMBL/GenBank/DDBJ whole genome shotgun (WGS) entry which is preliminary data.</text>
</comment>
<organism evidence="1">
    <name type="scientific">termite gut metagenome</name>
    <dbReference type="NCBI Taxonomy" id="433724"/>
    <lineage>
        <taxon>unclassified sequences</taxon>
        <taxon>metagenomes</taxon>
        <taxon>organismal metagenomes</taxon>
    </lineage>
</organism>
<sequence length="76" mass="8812">MVKKLTKECKVSLSTFRNWRFGLARIPELAKDKIEEVTGEKIFIREITKQDDVKPIQEHSQSLEHNLTTVLSGSRE</sequence>
<dbReference type="AlphaFoldDB" id="A0A5J4SU54"/>
<evidence type="ECO:0000313" key="1">
    <source>
        <dbReference type="EMBL" id="KAA6349011.1"/>
    </source>
</evidence>
<gene>
    <name evidence="1" type="ORF">EZS27_003611</name>
</gene>